<protein>
    <submittedName>
        <fullName evidence="2">Uncharacterized protein</fullName>
    </submittedName>
</protein>
<feature type="coiled-coil region" evidence="1">
    <location>
        <begin position="6"/>
        <end position="61"/>
    </location>
</feature>
<feature type="non-terminal residue" evidence="2">
    <location>
        <position position="1"/>
    </location>
</feature>
<gene>
    <name evidence="2" type="ORF">METZ01_LOCUS179607</name>
</gene>
<keyword evidence="1" id="KW-0175">Coiled coil</keyword>
<name>A0A382CN75_9ZZZZ</name>
<dbReference type="EMBL" id="UINC01035019">
    <property type="protein sequence ID" value="SVB26753.1"/>
    <property type="molecule type" value="Genomic_DNA"/>
</dbReference>
<accession>A0A382CN75</accession>
<organism evidence="2">
    <name type="scientific">marine metagenome</name>
    <dbReference type="NCBI Taxonomy" id="408172"/>
    <lineage>
        <taxon>unclassified sequences</taxon>
        <taxon>metagenomes</taxon>
        <taxon>ecological metagenomes</taxon>
    </lineage>
</organism>
<evidence type="ECO:0000256" key="1">
    <source>
        <dbReference type="SAM" id="Coils"/>
    </source>
</evidence>
<proteinExistence type="predicted"/>
<evidence type="ECO:0000313" key="2">
    <source>
        <dbReference type="EMBL" id="SVB26753.1"/>
    </source>
</evidence>
<reference evidence="2" key="1">
    <citation type="submission" date="2018-05" db="EMBL/GenBank/DDBJ databases">
        <authorList>
            <person name="Lanie J.A."/>
            <person name="Ng W.-L."/>
            <person name="Kazmierczak K.M."/>
            <person name="Andrzejewski T.M."/>
            <person name="Davidsen T.M."/>
            <person name="Wayne K.J."/>
            <person name="Tettelin H."/>
            <person name="Glass J.I."/>
            <person name="Rusch D."/>
            <person name="Podicherti R."/>
            <person name="Tsui H.-C.T."/>
            <person name="Winkler M.E."/>
        </authorList>
    </citation>
    <scope>NUCLEOTIDE SEQUENCE</scope>
</reference>
<dbReference type="AlphaFoldDB" id="A0A382CN75"/>
<sequence>QFQSEKTSTQDQINNLQLRIRSLEQQLRSTEVSLTESKTENENVRAKIGELENEIRKFELKEKQRSKKAAASVKMLKSKSIANPPVTVERLKIDAGGGKVKVSFYLTNKSKKLEIGRTGMFLSSPKNLDKDIPLSIENSIPYKIRKYRVLRRTFTKVKPDALLRIMIWNAKNQPIVDEAYPIVQ</sequence>